<dbReference type="Pfam" id="PF04326">
    <property type="entry name" value="SLFN_AlbA_2"/>
    <property type="match status" value="1"/>
</dbReference>
<evidence type="ECO:0000259" key="1">
    <source>
        <dbReference type="Pfam" id="PF04326"/>
    </source>
</evidence>
<keyword evidence="3" id="KW-1185">Reference proteome</keyword>
<sequence>MARSWTRLHAHLGVPPGAITFDMVAKAVADRLEETDDLDWKEALPQPPQDGRWNEFAKDVAAMANTRGGLLIYGVSNDVRMTGINPQQVNEQQLGQWVRNHVQPYVSGLSFLTLTSDDASQSVLLVDVPASETAPHLVYGTAAKDKAQQAAVAPYRDGSHTDWMPEHLIARAYQDRFARQAGAEAELQEHLRYAADIGLHASQAVWIVIASRPQRPLPRMVPPLDRSAALHVVEAGLRTSVELKGNASAMAPVLRSVNPTPRRGLRRWVISNTLTASDSISGRPVYVELHHDGTTVLAADLSWKALERLEGTNITCPVRIDVVTSAAFDAVALAAEFRRALLDDSASDVTALVVAPPDYRQPFVAVTTEMGSFVTIPDHARRPPRLLPATSEIPATADADVLRSVAEELRAGIVNQFGLE</sequence>
<name>A0A2R4SW04_9ACTN</name>
<keyword evidence="2" id="KW-0067">ATP-binding</keyword>
<dbReference type="RefSeq" id="WP_108146733.1">
    <property type="nucleotide sequence ID" value="NZ_CP026304.1"/>
</dbReference>
<organism evidence="2 3">
    <name type="scientific">Streptomyces lunaelactis</name>
    <dbReference type="NCBI Taxonomy" id="1535768"/>
    <lineage>
        <taxon>Bacteria</taxon>
        <taxon>Bacillati</taxon>
        <taxon>Actinomycetota</taxon>
        <taxon>Actinomycetes</taxon>
        <taxon>Kitasatosporales</taxon>
        <taxon>Streptomycetaceae</taxon>
        <taxon>Streptomyces</taxon>
    </lineage>
</organism>
<keyword evidence="2" id="KW-0547">Nucleotide-binding</keyword>
<feature type="domain" description="Schlafen AlbA-2" evidence="1">
    <location>
        <begin position="34"/>
        <end position="161"/>
    </location>
</feature>
<dbReference type="GeneID" id="55653867"/>
<evidence type="ECO:0000313" key="3">
    <source>
        <dbReference type="Proteomes" id="UP000244201"/>
    </source>
</evidence>
<dbReference type="EMBL" id="CP026304">
    <property type="protein sequence ID" value="AVZ71038.1"/>
    <property type="molecule type" value="Genomic_DNA"/>
</dbReference>
<dbReference type="InterPro" id="IPR007421">
    <property type="entry name" value="Schlafen_AlbA_2_dom"/>
</dbReference>
<dbReference type="KEGG" id="slk:SLUN_00990"/>
<evidence type="ECO:0000313" key="2">
    <source>
        <dbReference type="EMBL" id="AVZ71038.1"/>
    </source>
</evidence>
<accession>A0A2R4SW04</accession>
<dbReference type="Gene3D" id="3.30.950.30">
    <property type="entry name" value="Schlafen, AAA domain"/>
    <property type="match status" value="1"/>
</dbReference>
<dbReference type="AlphaFoldDB" id="A0A2R4SW04"/>
<protein>
    <submittedName>
        <fullName evidence="2">ATP-binding protein</fullName>
    </submittedName>
</protein>
<dbReference type="OrthoDB" id="3188432at2"/>
<proteinExistence type="predicted"/>
<dbReference type="Proteomes" id="UP000244201">
    <property type="component" value="Chromosome"/>
</dbReference>
<reference evidence="2 3" key="1">
    <citation type="submission" date="2018-01" db="EMBL/GenBank/DDBJ databases">
        <title>Complete genome sequence of Streptomyces lunaelactis MM109T, a Ferroverdin A producer isolated from cave moonmilk deposits.</title>
        <authorList>
            <person name="Naome A."/>
            <person name="Martinet L."/>
            <person name="Maciejewska M."/>
            <person name="Anderssen S."/>
            <person name="Adam D."/>
            <person name="Tenconi E."/>
            <person name="Deflandre B."/>
            <person name="Arguelles-Arias A."/>
            <person name="Calusinska M."/>
            <person name="Copieters W."/>
            <person name="Karim L."/>
            <person name="Hanikenne M."/>
            <person name="Baurain D."/>
            <person name="van Wezel G."/>
            <person name="Smargiasso N."/>
            <person name="de Pauw E."/>
            <person name="Delfosse P."/>
            <person name="Rigali S."/>
        </authorList>
    </citation>
    <scope>NUCLEOTIDE SEQUENCE [LARGE SCALE GENOMIC DNA]</scope>
    <source>
        <strain evidence="2 3">MM109</strain>
    </source>
</reference>
<dbReference type="GO" id="GO:0005524">
    <property type="term" value="F:ATP binding"/>
    <property type="evidence" value="ECO:0007669"/>
    <property type="project" value="UniProtKB-KW"/>
</dbReference>
<dbReference type="InterPro" id="IPR038461">
    <property type="entry name" value="Schlafen_AlbA_2_dom_sf"/>
</dbReference>
<gene>
    <name evidence="2" type="ORF">SLUN_00990</name>
</gene>